<evidence type="ECO:0000256" key="4">
    <source>
        <dbReference type="ARBA" id="ARBA00022801"/>
    </source>
</evidence>
<evidence type="ECO:0000313" key="14">
    <source>
        <dbReference type="EMBL" id="MBQ0936876.1"/>
    </source>
</evidence>
<evidence type="ECO:0000256" key="7">
    <source>
        <dbReference type="ARBA" id="ARBA00022840"/>
    </source>
</evidence>
<dbReference type="Pfam" id="PF21185">
    <property type="entry name" value="RecD_N"/>
    <property type="match status" value="1"/>
</dbReference>
<keyword evidence="15" id="KW-1185">Reference proteome</keyword>
<dbReference type="InterPro" id="IPR027785">
    <property type="entry name" value="UvrD-like_helicase_C"/>
</dbReference>
<sequence length="684" mass="73128">MLSTNLTRSLFDEPDAPTPAAATLSAPELLATLRLWAEQGWLRRLDAALAALVHELHPASPPALLLGVALLSHLEGQGHTCMPLQALHTQRSTWLPWPPAGQAALDALWPLLPTQEAQWLSVLAGQPTVREPQQPDHGQPLVLAQHPLRLYLRRHHADEQVVAQHLSLRSQAAQDAPAPSLLRPVLDQLFGAAEGRPLDWQRQACALAVRARLGVITGGPGTGKTYTAARLLATVLATTTEPSRLRIALAAPTGKAAARLKLSIADALLTLPQVTSPTTGETLHMPALVNRLETARTLHAWLGARPDTRQFARHAGDPLAVDVMIVDEASMIHLEMMAALLDALPTQARLVLLGDKDQLASVEAGAVLGDLCQGAERGGYSPDTAAWLQQATGQALPAEMLATSAPKPLAQLTVMLRESRRFSGPIGQLALAANRGDAAAATQALTQAGPELAADFSGRSDRLTHLALHGRPEAPEPGGYARCLAALAERPAASEEAHQRWVAALLQGFERFRLLCATREGPWGVSGINAAIQHALAHEGLLRPDGLWWPGRPVMVTRNEPALGVFNGDIGLTLPAWAAPGQAPTLKVWFAQGDTLRAISPMRLPHTDTAFAMTVHKSQGSEFGHTVLVLPDQGGQLLSRELVYTGITRARLAFTLVCPQRQIWGQALEKLTQRASGLAFGMDA</sequence>
<dbReference type="InterPro" id="IPR049550">
    <property type="entry name" value="RecD_N"/>
</dbReference>
<dbReference type="PANTHER" id="PTHR43788">
    <property type="entry name" value="DNA2/NAM7 HELICASE FAMILY MEMBER"/>
    <property type="match status" value="1"/>
</dbReference>
<comment type="caution">
    <text evidence="14">The sequence shown here is derived from an EMBL/GenBank/DDBJ whole genome shotgun (WGS) entry which is preliminary data.</text>
</comment>
<comment type="subunit">
    <text evidence="11">Heterotrimer of RecB, RecC and RecD. All subunits contribute to DNA-binding.</text>
</comment>
<keyword evidence="3 11" id="KW-0227">DNA damage</keyword>
<keyword evidence="2 11" id="KW-0547">Nucleotide-binding</keyword>
<evidence type="ECO:0000256" key="9">
    <source>
        <dbReference type="ARBA" id="ARBA00023204"/>
    </source>
</evidence>
<dbReference type="Pfam" id="PF13245">
    <property type="entry name" value="AAA_19"/>
    <property type="match status" value="1"/>
</dbReference>
<dbReference type="InterPro" id="IPR006344">
    <property type="entry name" value="RecD"/>
</dbReference>
<keyword evidence="5 11" id="KW-0347">Helicase</keyword>
<evidence type="ECO:0000259" key="12">
    <source>
        <dbReference type="Pfam" id="PF13538"/>
    </source>
</evidence>
<dbReference type="InterPro" id="IPR041851">
    <property type="entry name" value="RecD_N_sf"/>
</dbReference>
<dbReference type="Gene3D" id="1.10.10.1020">
    <property type="entry name" value="RecBCD complex, subunit RecD, N-terminal domain"/>
    <property type="match status" value="1"/>
</dbReference>
<evidence type="ECO:0000313" key="15">
    <source>
        <dbReference type="Proteomes" id="UP000672097"/>
    </source>
</evidence>
<dbReference type="CDD" id="cd17933">
    <property type="entry name" value="DEXSc_RecD-like"/>
    <property type="match status" value="1"/>
</dbReference>
<keyword evidence="10 11" id="KW-0413">Isomerase</keyword>
<evidence type="ECO:0000259" key="13">
    <source>
        <dbReference type="Pfam" id="PF21185"/>
    </source>
</evidence>
<keyword evidence="4 11" id="KW-0378">Hydrolase</keyword>
<evidence type="ECO:0000256" key="10">
    <source>
        <dbReference type="ARBA" id="ARBA00023235"/>
    </source>
</evidence>
<dbReference type="EMBL" id="JAGQDG010000006">
    <property type="protein sequence ID" value="MBQ0936876.1"/>
    <property type="molecule type" value="Genomic_DNA"/>
</dbReference>
<feature type="domain" description="UvrD-like helicase C-terminal" evidence="12">
    <location>
        <begin position="610"/>
        <end position="656"/>
    </location>
</feature>
<dbReference type="GO" id="GO:0008854">
    <property type="term" value="F:exodeoxyribonuclease V activity"/>
    <property type="evidence" value="ECO:0007669"/>
    <property type="project" value="UniProtKB-EC"/>
</dbReference>
<dbReference type="EC" id="5.6.2.3" evidence="11"/>
<dbReference type="NCBIfam" id="TIGR01447">
    <property type="entry name" value="recD"/>
    <property type="match status" value="1"/>
</dbReference>
<dbReference type="SUPFAM" id="SSF52540">
    <property type="entry name" value="P-loop containing nucleoside triphosphate hydrolases"/>
    <property type="match status" value="2"/>
</dbReference>
<evidence type="ECO:0000256" key="3">
    <source>
        <dbReference type="ARBA" id="ARBA00022763"/>
    </source>
</evidence>
<evidence type="ECO:0000256" key="2">
    <source>
        <dbReference type="ARBA" id="ARBA00022741"/>
    </source>
</evidence>
<dbReference type="Gene3D" id="3.40.50.300">
    <property type="entry name" value="P-loop containing nucleotide triphosphate hydrolases"/>
    <property type="match status" value="3"/>
</dbReference>
<dbReference type="Pfam" id="PF13538">
    <property type="entry name" value="UvrD_C_2"/>
    <property type="match status" value="1"/>
</dbReference>
<organism evidence="14 15">
    <name type="scientific">Ideonella paludis</name>
    <dbReference type="NCBI Taxonomy" id="1233411"/>
    <lineage>
        <taxon>Bacteria</taxon>
        <taxon>Pseudomonadati</taxon>
        <taxon>Pseudomonadota</taxon>
        <taxon>Betaproteobacteria</taxon>
        <taxon>Burkholderiales</taxon>
        <taxon>Sphaerotilaceae</taxon>
        <taxon>Ideonella</taxon>
    </lineage>
</organism>
<dbReference type="InterPro" id="IPR050534">
    <property type="entry name" value="Coronavir_polyprotein_1ab"/>
</dbReference>
<comment type="miscellaneous">
    <text evidence="11">In the RecBCD complex, RecB has a slow 3'-5' helicase, an exonuclease activity and loads RecA onto ssDNA, RecD has a fast 5'-3' helicase activity, while RecC stimulates the ATPase and processivity of the RecB helicase and contributes to recognition of the Chi site.</text>
</comment>
<gene>
    <name evidence="11 14" type="primary">recD</name>
    <name evidence="14" type="ORF">KAK11_16235</name>
</gene>
<dbReference type="RefSeq" id="WP_210810273.1">
    <property type="nucleotide sequence ID" value="NZ_JAGQDG010000006.1"/>
</dbReference>
<dbReference type="CDD" id="cd18809">
    <property type="entry name" value="SF1_C_RecD"/>
    <property type="match status" value="1"/>
</dbReference>
<evidence type="ECO:0000256" key="5">
    <source>
        <dbReference type="ARBA" id="ARBA00022806"/>
    </source>
</evidence>
<evidence type="ECO:0000256" key="8">
    <source>
        <dbReference type="ARBA" id="ARBA00023125"/>
    </source>
</evidence>
<keyword evidence="9 11" id="KW-0234">DNA repair</keyword>
<feature type="binding site" evidence="11">
    <location>
        <begin position="218"/>
        <end position="225"/>
    </location>
    <ligand>
        <name>ATP</name>
        <dbReference type="ChEBI" id="CHEBI:30616"/>
    </ligand>
</feature>
<evidence type="ECO:0000256" key="11">
    <source>
        <dbReference type="HAMAP-Rule" id="MF_01487"/>
    </source>
</evidence>
<evidence type="ECO:0000256" key="1">
    <source>
        <dbReference type="ARBA" id="ARBA00022722"/>
    </source>
</evidence>
<comment type="similarity">
    <text evidence="11">Belongs to the RecD family.</text>
</comment>
<dbReference type="InterPro" id="IPR027417">
    <property type="entry name" value="P-loop_NTPase"/>
</dbReference>
<keyword evidence="7 11" id="KW-0067">ATP-binding</keyword>
<proteinExistence type="inferred from homology"/>
<name>A0ABS5E1F9_9BURK</name>
<comment type="catalytic activity">
    <reaction evidence="11">
        <text>ATP + H2O = ADP + phosphate + H(+)</text>
        <dbReference type="Rhea" id="RHEA:13065"/>
        <dbReference type="ChEBI" id="CHEBI:15377"/>
        <dbReference type="ChEBI" id="CHEBI:15378"/>
        <dbReference type="ChEBI" id="CHEBI:30616"/>
        <dbReference type="ChEBI" id="CHEBI:43474"/>
        <dbReference type="ChEBI" id="CHEBI:456216"/>
        <dbReference type="EC" id="5.6.2.3"/>
    </reaction>
</comment>
<keyword evidence="6 11" id="KW-0269">Exonuclease</keyword>
<dbReference type="PANTHER" id="PTHR43788:SF6">
    <property type="entry name" value="DNA HELICASE B"/>
    <property type="match status" value="1"/>
</dbReference>
<dbReference type="Proteomes" id="UP000672097">
    <property type="component" value="Unassembled WGS sequence"/>
</dbReference>
<evidence type="ECO:0000256" key="6">
    <source>
        <dbReference type="ARBA" id="ARBA00022839"/>
    </source>
</evidence>
<comment type="function">
    <text evidence="11">A helicase/nuclease that prepares dsDNA breaks (DSB) for recombinational DNA repair. Binds to DSBs and unwinds DNA via a highly rapid and processive ATP-dependent bidirectional helicase activity. Unwinds dsDNA until it encounters a Chi (crossover hotspot instigator) sequence from the 3' direction. Cuts ssDNA a few nucleotides 3' to the Chi site. The properties and activities of the enzyme are changed at Chi. The Chi-altered holoenzyme produces a long 3'-ssDNA overhang and facilitates RecA-binding to the ssDNA for homologous DNA recombination and repair. Holoenzyme degrades any linearized DNA that is unable to undergo homologous recombination. In the holoenzyme this subunit has ssDNA-dependent ATPase and 5'-3' helicase activity. When added to pre-assembled RecBC greatly stimulates nuclease activity and augments holoenzyme processivity. Negatively regulates the RecA-loading ability of RecBCD.</text>
</comment>
<keyword evidence="1 11" id="KW-0540">Nuclease</keyword>
<feature type="domain" description="RecBCD enzyme subunit RecD N-terminal" evidence="13">
    <location>
        <begin position="38"/>
        <end position="147"/>
    </location>
</feature>
<keyword evidence="8 11" id="KW-0238">DNA-binding</keyword>
<reference evidence="14 15" key="1">
    <citation type="submission" date="2021-04" db="EMBL/GenBank/DDBJ databases">
        <title>The genome sequence of type strain Ideonella paludis KCTC 32238.</title>
        <authorList>
            <person name="Liu Y."/>
        </authorList>
    </citation>
    <scope>NUCLEOTIDE SEQUENCE [LARGE SCALE GENOMIC DNA]</scope>
    <source>
        <strain evidence="14 15">KCTC 32238</strain>
    </source>
</reference>
<protein>
    <recommendedName>
        <fullName evidence="11">RecBCD enzyme subunit RecD</fullName>
        <ecNumber evidence="11">5.6.2.3</ecNumber>
    </recommendedName>
    <alternativeName>
        <fullName evidence="11">DNA 5'-3' helicase subunit RecD</fullName>
    </alternativeName>
    <alternativeName>
        <fullName evidence="11">Exonuclease V subunit RecD</fullName>
        <shortName evidence="11">ExoV subunit RecD</shortName>
    </alternativeName>
    <alternativeName>
        <fullName evidence="11">Helicase/nuclease RecBCD subunit RecD</fullName>
    </alternativeName>
</protein>
<dbReference type="HAMAP" id="MF_01487">
    <property type="entry name" value="RecD"/>
    <property type="match status" value="1"/>
</dbReference>
<accession>A0ABS5E1F9</accession>